<sequence length="91" mass="9361">MAINQTKGKGANGAINPSWGGTEQIGAKHIQNVQFDIAVTVDDESKGTVGGGIKVVGISIGREDISASKTSCVSRIQFSIPIIPPVTIING</sequence>
<organism evidence="1 2">
    <name type="scientific">Shewanella putrefaciens</name>
    <name type="common">Pseudomonas putrefaciens</name>
    <dbReference type="NCBI Taxonomy" id="24"/>
    <lineage>
        <taxon>Bacteria</taxon>
        <taxon>Pseudomonadati</taxon>
        <taxon>Pseudomonadota</taxon>
        <taxon>Gammaproteobacteria</taxon>
        <taxon>Alteromonadales</taxon>
        <taxon>Shewanellaceae</taxon>
        <taxon>Shewanella</taxon>
    </lineage>
</organism>
<name>A0ABX8XFD4_SHEPU</name>
<evidence type="ECO:0000313" key="1">
    <source>
        <dbReference type="EMBL" id="QYX74291.1"/>
    </source>
</evidence>
<dbReference type="EMBL" id="CP080635">
    <property type="protein sequence ID" value="QYX74291.1"/>
    <property type="molecule type" value="Genomic_DNA"/>
</dbReference>
<proteinExistence type="predicted"/>
<reference evidence="1 2" key="1">
    <citation type="submission" date="2021-08" db="EMBL/GenBank/DDBJ databases">
        <title>Shewanella putrefaciens YZ-J, complete genome.</title>
        <authorList>
            <person name="Yi Z."/>
        </authorList>
    </citation>
    <scope>NUCLEOTIDE SEQUENCE [LARGE SCALE GENOMIC DNA]</scope>
    <source>
        <strain evidence="1 2">YZ-J</strain>
    </source>
</reference>
<dbReference type="GeneID" id="67443149"/>
<gene>
    <name evidence="1" type="ORF">K3G22_07775</name>
</gene>
<evidence type="ECO:0000313" key="2">
    <source>
        <dbReference type="Proteomes" id="UP000827084"/>
    </source>
</evidence>
<protein>
    <submittedName>
        <fullName evidence="1">Uncharacterized protein</fullName>
    </submittedName>
</protein>
<dbReference type="Proteomes" id="UP000827084">
    <property type="component" value="Chromosome"/>
</dbReference>
<dbReference type="RefSeq" id="WP_025008774.1">
    <property type="nucleotide sequence ID" value="NZ_BMPK01000002.1"/>
</dbReference>
<accession>A0ABX8XFD4</accession>
<keyword evidence="2" id="KW-1185">Reference proteome</keyword>